<dbReference type="InterPro" id="IPR013805">
    <property type="entry name" value="GrpE_CC"/>
</dbReference>
<proteinExistence type="inferred from homology"/>
<dbReference type="InterPro" id="IPR009012">
    <property type="entry name" value="GrpE_head"/>
</dbReference>
<dbReference type="Pfam" id="PF01025">
    <property type="entry name" value="GrpE"/>
    <property type="match status" value="1"/>
</dbReference>
<dbReference type="GO" id="GO:0051082">
    <property type="term" value="F:unfolded protein binding"/>
    <property type="evidence" value="ECO:0007669"/>
    <property type="project" value="TreeGrafter"/>
</dbReference>
<evidence type="ECO:0000256" key="2">
    <source>
        <dbReference type="ARBA" id="ARBA00023186"/>
    </source>
</evidence>
<organism evidence="6 7">
    <name type="scientific">Candidatus Woesebacteria bacterium GW2011_GWA1_39_21b</name>
    <dbReference type="NCBI Taxonomy" id="1618551"/>
    <lineage>
        <taxon>Bacteria</taxon>
        <taxon>Candidatus Woeseibacteriota</taxon>
    </lineage>
</organism>
<dbReference type="SUPFAM" id="SSF58014">
    <property type="entry name" value="Coiled-coil domain of nucleotide exchange factor GrpE"/>
    <property type="match status" value="1"/>
</dbReference>
<dbReference type="GO" id="GO:0006457">
    <property type="term" value="P:protein folding"/>
    <property type="evidence" value="ECO:0007669"/>
    <property type="project" value="InterPro"/>
</dbReference>
<comment type="caution">
    <text evidence="6">The sequence shown here is derived from an EMBL/GenBank/DDBJ whole genome shotgun (WGS) entry which is preliminary data.</text>
</comment>
<dbReference type="SUPFAM" id="SSF51064">
    <property type="entry name" value="Head domain of nucleotide exchange factor GrpE"/>
    <property type="match status" value="1"/>
</dbReference>
<dbReference type="EMBL" id="LBWQ01000005">
    <property type="protein sequence ID" value="KKR14122.1"/>
    <property type="molecule type" value="Genomic_DNA"/>
</dbReference>
<dbReference type="Proteomes" id="UP000034690">
    <property type="component" value="Unassembled WGS sequence"/>
</dbReference>
<accession>A0A0G0RKI1</accession>
<dbReference type="PANTHER" id="PTHR21237">
    <property type="entry name" value="GRPE PROTEIN"/>
    <property type="match status" value="1"/>
</dbReference>
<comment type="subcellular location">
    <subcellularLocation>
        <location evidence="3">Cytoplasm</location>
    </subcellularLocation>
</comment>
<keyword evidence="2 3" id="KW-0143">Chaperone</keyword>
<gene>
    <name evidence="3" type="primary">grpE</name>
    <name evidence="6" type="ORF">UT40_C0005G0051</name>
</gene>
<name>A0A0G0RKI1_9BACT</name>
<dbReference type="HAMAP" id="MF_01151">
    <property type="entry name" value="GrpE"/>
    <property type="match status" value="1"/>
</dbReference>
<dbReference type="InterPro" id="IPR000740">
    <property type="entry name" value="GrpE"/>
</dbReference>
<evidence type="ECO:0000256" key="3">
    <source>
        <dbReference type="HAMAP-Rule" id="MF_01151"/>
    </source>
</evidence>
<evidence type="ECO:0000256" key="1">
    <source>
        <dbReference type="ARBA" id="ARBA00009054"/>
    </source>
</evidence>
<dbReference type="CDD" id="cd00446">
    <property type="entry name" value="GrpE"/>
    <property type="match status" value="1"/>
</dbReference>
<dbReference type="PANTHER" id="PTHR21237:SF23">
    <property type="entry name" value="GRPE PROTEIN HOMOLOG, MITOCHONDRIAL"/>
    <property type="match status" value="1"/>
</dbReference>
<keyword evidence="3" id="KW-0346">Stress response</keyword>
<comment type="similarity">
    <text evidence="1 3 4">Belongs to the GrpE family.</text>
</comment>
<protein>
    <recommendedName>
        <fullName evidence="3">Protein GrpE</fullName>
    </recommendedName>
    <alternativeName>
        <fullName evidence="3">HSP-70 cofactor</fullName>
    </alternativeName>
</protein>
<keyword evidence="3" id="KW-0963">Cytoplasm</keyword>
<dbReference type="GO" id="GO:0000774">
    <property type="term" value="F:adenyl-nucleotide exchange factor activity"/>
    <property type="evidence" value="ECO:0007669"/>
    <property type="project" value="InterPro"/>
</dbReference>
<comment type="subunit">
    <text evidence="3">Homodimer.</text>
</comment>
<dbReference type="GO" id="GO:0005737">
    <property type="term" value="C:cytoplasm"/>
    <property type="evidence" value="ECO:0007669"/>
    <property type="project" value="UniProtKB-SubCell"/>
</dbReference>
<evidence type="ECO:0000313" key="6">
    <source>
        <dbReference type="EMBL" id="KKR14122.1"/>
    </source>
</evidence>
<reference evidence="6 7" key="1">
    <citation type="journal article" date="2015" name="Nature">
        <title>rRNA introns, odd ribosomes, and small enigmatic genomes across a large radiation of phyla.</title>
        <authorList>
            <person name="Brown C.T."/>
            <person name="Hug L.A."/>
            <person name="Thomas B.C."/>
            <person name="Sharon I."/>
            <person name="Castelle C.J."/>
            <person name="Singh A."/>
            <person name="Wilkins M.J."/>
            <person name="Williams K.H."/>
            <person name="Banfield J.F."/>
        </authorList>
    </citation>
    <scope>NUCLEOTIDE SEQUENCE [LARGE SCALE GENOMIC DNA]</scope>
</reference>
<dbReference type="PRINTS" id="PR00773">
    <property type="entry name" value="GRPEPROTEIN"/>
</dbReference>
<keyword evidence="5" id="KW-0175">Coiled coil</keyword>
<dbReference type="GO" id="GO:0051087">
    <property type="term" value="F:protein-folding chaperone binding"/>
    <property type="evidence" value="ECO:0007669"/>
    <property type="project" value="InterPro"/>
</dbReference>
<evidence type="ECO:0000313" key="7">
    <source>
        <dbReference type="Proteomes" id="UP000034690"/>
    </source>
</evidence>
<dbReference type="Gene3D" id="3.90.20.20">
    <property type="match status" value="1"/>
</dbReference>
<sequence>MKRTTDSRETARIRSKSVISDKKSVESEVLRNQLARALADYDNLRKRVEEEREIWIKFSSERVIIKLLPILDAFEAAQAHLSDQGLAIAIGEFKKVFAEEGIEEIRPKVGEAFDANIHEAIEVVSGGKRGYVAELVLAGWKFEDMAAQAGGKIIRFAKVKVYGERVNKKEELEKEMARGEYM</sequence>
<evidence type="ECO:0000256" key="5">
    <source>
        <dbReference type="SAM" id="Coils"/>
    </source>
</evidence>
<comment type="function">
    <text evidence="3">Participates actively in the response to hyperosmotic and heat shock by preventing the aggregation of stress-denatured proteins, in association with DnaK and GrpE. It is the nucleotide exchange factor for DnaK and may function as a thermosensor. Unfolded proteins bind initially to DnaJ; upon interaction with the DnaJ-bound protein, DnaK hydrolyzes its bound ATP, resulting in the formation of a stable complex. GrpE releases ADP from DnaK; ATP binding to DnaK triggers the release of the substrate protein, thus completing the reaction cycle. Several rounds of ATP-dependent interactions between DnaJ, DnaK and GrpE are required for fully efficient folding.</text>
</comment>
<evidence type="ECO:0000256" key="4">
    <source>
        <dbReference type="RuleBase" id="RU004478"/>
    </source>
</evidence>
<dbReference type="GO" id="GO:0042803">
    <property type="term" value="F:protein homodimerization activity"/>
    <property type="evidence" value="ECO:0007669"/>
    <property type="project" value="InterPro"/>
</dbReference>
<dbReference type="AlphaFoldDB" id="A0A0G0RKI1"/>
<feature type="coiled-coil region" evidence="5">
    <location>
        <begin position="27"/>
        <end position="54"/>
    </location>
</feature>